<feature type="transmembrane region" description="Helical" evidence="6">
    <location>
        <begin position="76"/>
        <end position="101"/>
    </location>
</feature>
<dbReference type="EMBL" id="MAAO01000006">
    <property type="protein sequence ID" value="OUR97068.1"/>
    <property type="molecule type" value="Genomic_DNA"/>
</dbReference>
<evidence type="ECO:0000256" key="1">
    <source>
        <dbReference type="ARBA" id="ARBA00004651"/>
    </source>
</evidence>
<feature type="transmembrane region" description="Helical" evidence="6">
    <location>
        <begin position="113"/>
        <end position="135"/>
    </location>
</feature>
<evidence type="ECO:0000256" key="6">
    <source>
        <dbReference type="SAM" id="Phobius"/>
    </source>
</evidence>
<feature type="domain" description="RDD" evidence="7">
    <location>
        <begin position="70"/>
        <end position="201"/>
    </location>
</feature>
<dbReference type="AlphaFoldDB" id="A0A1Y5F837"/>
<proteinExistence type="predicted"/>
<comment type="caution">
    <text evidence="8">The sequence shown here is derived from an EMBL/GenBank/DDBJ whole genome shotgun (WGS) entry which is preliminary data.</text>
</comment>
<sequence>MAKLSEMNLEQVEALITKYLSKIELDSENETLLRKYNSLLKRKKQLSSNTSVEVEKFHSSNEDTSQEKDATFVQRAVAIVIDTTLIGVFSQILTTVLSFGATMLLGAASEAGLVAGIAVMIITSFFICPYIYYVIPIEKTGQTIGKQVMKIKIVTTEPGEVLDKKKIIYREFVGKLVSSIIFMAGYLVVLFGKKAWHDNMARTRVIAL</sequence>
<gene>
    <name evidence="8" type="ORF">A9Q84_12105</name>
</gene>
<name>A0A1Y5F837_9BACT</name>
<accession>A0A1Y5F837</accession>
<evidence type="ECO:0000259" key="7">
    <source>
        <dbReference type="Pfam" id="PF06271"/>
    </source>
</evidence>
<protein>
    <recommendedName>
        <fullName evidence="7">RDD domain-containing protein</fullName>
    </recommendedName>
</protein>
<reference evidence="9" key="1">
    <citation type="journal article" date="2017" name="Proc. Natl. Acad. Sci. U.S.A.">
        <title>Simulation of Deepwater Horizon oil plume reveals substrate specialization within a complex community of hydrocarbon-degraders.</title>
        <authorList>
            <person name="Hu P."/>
            <person name="Dubinsky E.A."/>
            <person name="Probst A.J."/>
            <person name="Wang J."/>
            <person name="Sieber C.M.K."/>
            <person name="Tom L.M."/>
            <person name="Gardinali P."/>
            <person name="Banfield J.F."/>
            <person name="Atlas R.M."/>
            <person name="Andersen G.L."/>
        </authorList>
    </citation>
    <scope>NUCLEOTIDE SEQUENCE [LARGE SCALE GENOMIC DNA]</scope>
</reference>
<dbReference type="Proteomes" id="UP000196531">
    <property type="component" value="Unassembled WGS sequence"/>
</dbReference>
<evidence type="ECO:0000256" key="2">
    <source>
        <dbReference type="ARBA" id="ARBA00022475"/>
    </source>
</evidence>
<evidence type="ECO:0000313" key="9">
    <source>
        <dbReference type="Proteomes" id="UP000196531"/>
    </source>
</evidence>
<keyword evidence="2" id="KW-1003">Cell membrane</keyword>
<comment type="subcellular location">
    <subcellularLocation>
        <location evidence="1">Cell membrane</location>
        <topology evidence="1">Multi-pass membrane protein</topology>
    </subcellularLocation>
</comment>
<keyword evidence="4 6" id="KW-1133">Transmembrane helix</keyword>
<evidence type="ECO:0000256" key="5">
    <source>
        <dbReference type="ARBA" id="ARBA00023136"/>
    </source>
</evidence>
<dbReference type="PANTHER" id="PTHR36115">
    <property type="entry name" value="PROLINE-RICH ANTIGEN HOMOLOG-RELATED"/>
    <property type="match status" value="1"/>
</dbReference>
<evidence type="ECO:0000313" key="8">
    <source>
        <dbReference type="EMBL" id="OUR97068.1"/>
    </source>
</evidence>
<dbReference type="Pfam" id="PF06271">
    <property type="entry name" value="RDD"/>
    <property type="match status" value="1"/>
</dbReference>
<dbReference type="InterPro" id="IPR010432">
    <property type="entry name" value="RDD"/>
</dbReference>
<dbReference type="GO" id="GO:0005886">
    <property type="term" value="C:plasma membrane"/>
    <property type="evidence" value="ECO:0007669"/>
    <property type="project" value="UniProtKB-SubCell"/>
</dbReference>
<dbReference type="PANTHER" id="PTHR36115:SF4">
    <property type="entry name" value="MEMBRANE PROTEIN"/>
    <property type="match status" value="1"/>
</dbReference>
<evidence type="ECO:0000256" key="4">
    <source>
        <dbReference type="ARBA" id="ARBA00022989"/>
    </source>
</evidence>
<evidence type="ECO:0000256" key="3">
    <source>
        <dbReference type="ARBA" id="ARBA00022692"/>
    </source>
</evidence>
<dbReference type="InterPro" id="IPR051791">
    <property type="entry name" value="Pra-immunoreactive"/>
</dbReference>
<keyword evidence="3 6" id="KW-0812">Transmembrane</keyword>
<feature type="transmembrane region" description="Helical" evidence="6">
    <location>
        <begin position="172"/>
        <end position="192"/>
    </location>
</feature>
<organism evidence="8 9">
    <name type="scientific">Halobacteriovorax marinus</name>
    <dbReference type="NCBI Taxonomy" id="97084"/>
    <lineage>
        <taxon>Bacteria</taxon>
        <taxon>Pseudomonadati</taxon>
        <taxon>Bdellovibrionota</taxon>
        <taxon>Bacteriovoracia</taxon>
        <taxon>Bacteriovoracales</taxon>
        <taxon>Halobacteriovoraceae</taxon>
        <taxon>Halobacteriovorax</taxon>
    </lineage>
</organism>
<keyword evidence="5 6" id="KW-0472">Membrane</keyword>